<evidence type="ECO:0000313" key="1">
    <source>
        <dbReference type="EMBL" id="JAD25023.1"/>
    </source>
</evidence>
<reference evidence="1" key="1">
    <citation type="submission" date="2014-09" db="EMBL/GenBank/DDBJ databases">
        <authorList>
            <person name="Magalhaes I.L.F."/>
            <person name="Oliveira U."/>
            <person name="Santos F.R."/>
            <person name="Vidigal T.H.D.A."/>
            <person name="Brescovit A.D."/>
            <person name="Santos A.J."/>
        </authorList>
    </citation>
    <scope>NUCLEOTIDE SEQUENCE</scope>
    <source>
        <tissue evidence="1">Shoot tissue taken approximately 20 cm above the soil surface</tissue>
    </source>
</reference>
<proteinExistence type="predicted"/>
<accession>A0A0A8YGR7</accession>
<sequence>MKHETSFVWHGIKVESERPAAEAMLRSCSCMHARLDP</sequence>
<protein>
    <submittedName>
        <fullName evidence="1">Uncharacterized protein</fullName>
    </submittedName>
</protein>
<dbReference type="AlphaFoldDB" id="A0A0A8YGR7"/>
<name>A0A0A8YGR7_ARUDO</name>
<organism evidence="1">
    <name type="scientific">Arundo donax</name>
    <name type="common">Giant reed</name>
    <name type="synonym">Donax arundinaceus</name>
    <dbReference type="NCBI Taxonomy" id="35708"/>
    <lineage>
        <taxon>Eukaryota</taxon>
        <taxon>Viridiplantae</taxon>
        <taxon>Streptophyta</taxon>
        <taxon>Embryophyta</taxon>
        <taxon>Tracheophyta</taxon>
        <taxon>Spermatophyta</taxon>
        <taxon>Magnoliopsida</taxon>
        <taxon>Liliopsida</taxon>
        <taxon>Poales</taxon>
        <taxon>Poaceae</taxon>
        <taxon>PACMAD clade</taxon>
        <taxon>Arundinoideae</taxon>
        <taxon>Arundineae</taxon>
        <taxon>Arundo</taxon>
    </lineage>
</organism>
<reference evidence="1" key="2">
    <citation type="journal article" date="2015" name="Data Brief">
        <title>Shoot transcriptome of the giant reed, Arundo donax.</title>
        <authorList>
            <person name="Barrero R.A."/>
            <person name="Guerrero F.D."/>
            <person name="Moolhuijzen P."/>
            <person name="Goolsby J.A."/>
            <person name="Tidwell J."/>
            <person name="Bellgard S.E."/>
            <person name="Bellgard M.I."/>
        </authorList>
    </citation>
    <scope>NUCLEOTIDE SEQUENCE</scope>
    <source>
        <tissue evidence="1">Shoot tissue taken approximately 20 cm above the soil surface</tissue>
    </source>
</reference>
<dbReference type="EMBL" id="GBRH01272872">
    <property type="protein sequence ID" value="JAD25023.1"/>
    <property type="molecule type" value="Transcribed_RNA"/>
</dbReference>